<dbReference type="InterPro" id="IPR025944">
    <property type="entry name" value="Sigma_54_int_dom_CS"/>
</dbReference>
<evidence type="ECO:0000256" key="2">
    <source>
        <dbReference type="ARBA" id="ARBA00022840"/>
    </source>
</evidence>
<dbReference type="Pfam" id="PF25601">
    <property type="entry name" value="AAA_lid_14"/>
    <property type="match status" value="1"/>
</dbReference>
<name>A0A7Y0S2Y4_VIBPH</name>
<organism evidence="6 7">
    <name type="scientific">Vibrio parahaemolyticus</name>
    <dbReference type="NCBI Taxonomy" id="670"/>
    <lineage>
        <taxon>Bacteria</taxon>
        <taxon>Pseudomonadati</taxon>
        <taxon>Pseudomonadota</taxon>
        <taxon>Gammaproteobacteria</taxon>
        <taxon>Vibrionales</taxon>
        <taxon>Vibrionaceae</taxon>
        <taxon>Vibrio</taxon>
    </lineage>
</organism>
<dbReference type="InterPro" id="IPR027417">
    <property type="entry name" value="P-loop_NTPase"/>
</dbReference>
<dbReference type="Gene3D" id="1.10.8.60">
    <property type="match status" value="1"/>
</dbReference>
<dbReference type="Proteomes" id="UP000555836">
    <property type="component" value="Unassembled WGS sequence"/>
</dbReference>
<comment type="caution">
    <text evidence="6">The sequence shown here is derived from an EMBL/GenBank/DDBJ whole genome shotgun (WGS) entry which is preliminary data.</text>
</comment>
<protein>
    <submittedName>
        <fullName evidence="6">Transcriptional regulator TyrR</fullName>
    </submittedName>
</protein>
<dbReference type="InterPro" id="IPR058031">
    <property type="entry name" value="AAA_lid_NorR"/>
</dbReference>
<keyword evidence="1" id="KW-0547">Nucleotide-binding</keyword>
<evidence type="ECO:0000313" key="6">
    <source>
        <dbReference type="EMBL" id="NMU25302.1"/>
    </source>
</evidence>
<dbReference type="PANTHER" id="PTHR32071">
    <property type="entry name" value="TRANSCRIPTIONAL REGULATORY PROTEIN"/>
    <property type="match status" value="1"/>
</dbReference>
<dbReference type="GO" id="GO:0005524">
    <property type="term" value="F:ATP binding"/>
    <property type="evidence" value="ECO:0007669"/>
    <property type="project" value="UniProtKB-KW"/>
</dbReference>
<dbReference type="SUPFAM" id="SSF52540">
    <property type="entry name" value="P-loop containing nucleoside triphosphate hydrolases"/>
    <property type="match status" value="1"/>
</dbReference>
<dbReference type="PROSITE" id="PS00688">
    <property type="entry name" value="SIGMA54_INTERACT_3"/>
    <property type="match status" value="1"/>
</dbReference>
<feature type="domain" description="Sigma-54 factor interaction" evidence="5">
    <location>
        <begin position="1"/>
        <end position="82"/>
    </location>
</feature>
<evidence type="ECO:0000256" key="4">
    <source>
        <dbReference type="ARBA" id="ARBA00023163"/>
    </source>
</evidence>
<dbReference type="Gene3D" id="3.40.50.300">
    <property type="entry name" value="P-loop containing nucleotide triphosphate hydrolases"/>
    <property type="match status" value="1"/>
</dbReference>
<dbReference type="InterPro" id="IPR002078">
    <property type="entry name" value="Sigma_54_int"/>
</dbReference>
<dbReference type="EMBL" id="JABCLD010000981">
    <property type="protein sequence ID" value="NMU25302.1"/>
    <property type="molecule type" value="Genomic_DNA"/>
</dbReference>
<dbReference type="PROSITE" id="PS50045">
    <property type="entry name" value="SIGMA54_INTERACT_4"/>
    <property type="match status" value="1"/>
</dbReference>
<dbReference type="PANTHER" id="PTHR32071:SF3">
    <property type="entry name" value="HTH-TYPE TRANSCRIPTIONAL REGULATORY PROTEIN TYRR"/>
    <property type="match status" value="1"/>
</dbReference>
<dbReference type="GO" id="GO:0006355">
    <property type="term" value="P:regulation of DNA-templated transcription"/>
    <property type="evidence" value="ECO:0007669"/>
    <property type="project" value="InterPro"/>
</dbReference>
<keyword evidence="2" id="KW-0067">ATP-binding</keyword>
<keyword evidence="4" id="KW-0804">Transcription</keyword>
<keyword evidence="3" id="KW-0805">Transcription regulation</keyword>
<reference evidence="6 7" key="1">
    <citation type="submission" date="2020-04" db="EMBL/GenBank/DDBJ databases">
        <title>Whole-genome sequencing of Vibrio spp. from China reveals different genetic environments of blaCTX-M-14 among diverse lineages.</title>
        <authorList>
            <person name="Zheng Z."/>
            <person name="Ye L."/>
            <person name="Chen S."/>
        </authorList>
    </citation>
    <scope>NUCLEOTIDE SEQUENCE [LARGE SCALE GENOMIC DNA]</scope>
    <source>
        <strain evidence="6 7">Vb0574</strain>
    </source>
</reference>
<feature type="non-terminal residue" evidence="6">
    <location>
        <position position="1"/>
    </location>
</feature>
<evidence type="ECO:0000313" key="7">
    <source>
        <dbReference type="Proteomes" id="UP000555836"/>
    </source>
</evidence>
<proteinExistence type="predicted"/>
<feature type="non-terminal residue" evidence="6">
    <location>
        <position position="82"/>
    </location>
</feature>
<evidence type="ECO:0000256" key="3">
    <source>
        <dbReference type="ARBA" id="ARBA00023015"/>
    </source>
</evidence>
<evidence type="ECO:0000259" key="5">
    <source>
        <dbReference type="PROSITE" id="PS50045"/>
    </source>
</evidence>
<evidence type="ECO:0000256" key="1">
    <source>
        <dbReference type="ARBA" id="ARBA00022741"/>
    </source>
</evidence>
<sequence>HNLAELSEAGMFREDLYYRLNVLTLSIPPLRKRSNDVAPLLELFVAKHAQQLGIDKPEFDDGLVDALANYQWPGNMRQLDNM</sequence>
<dbReference type="AlphaFoldDB" id="A0A7Y0S2Y4"/>
<accession>A0A7Y0S2Y4</accession>
<gene>
    <name evidence="6" type="ORF">HKB21_06675</name>
</gene>